<evidence type="ECO:0000256" key="1">
    <source>
        <dbReference type="SAM" id="Coils"/>
    </source>
</evidence>
<evidence type="ECO:0000313" key="4">
    <source>
        <dbReference type="Proteomes" id="UP001381693"/>
    </source>
</evidence>
<accession>A0AAN8WRQ9</accession>
<keyword evidence="1" id="KW-0175">Coiled coil</keyword>
<protein>
    <submittedName>
        <fullName evidence="3">Uncharacterized protein</fullName>
    </submittedName>
</protein>
<feature type="coiled-coil region" evidence="1">
    <location>
        <begin position="125"/>
        <end position="169"/>
    </location>
</feature>
<feature type="transmembrane region" description="Helical" evidence="2">
    <location>
        <begin position="98"/>
        <end position="119"/>
    </location>
</feature>
<reference evidence="3 4" key="1">
    <citation type="submission" date="2023-11" db="EMBL/GenBank/DDBJ databases">
        <title>Halocaridina rubra genome assembly.</title>
        <authorList>
            <person name="Smith C."/>
        </authorList>
    </citation>
    <scope>NUCLEOTIDE SEQUENCE [LARGE SCALE GENOMIC DNA]</scope>
    <source>
        <strain evidence="3">EP-1</strain>
        <tissue evidence="3">Whole</tissue>
    </source>
</reference>
<sequence>MRLLGTEFLKPLAPAAIWYSEDVPQEPTKKGFFKSLPILGNYFSSQDELKTSQQALRNIQKKFQNYKTTAFGKVFAPSLDIPEVEDFLGDADTYDGSFIKNAILFAALVCLVFAGFAWAKNTKKEQRLEKEQPQHRETLTELENAKQMKLSLNEELKEEKQRIEVLSGQLAGKMHDETMLKENLNILKEEVRMAKEHEADLVATNKMLMIENEE</sequence>
<feature type="non-terminal residue" evidence="3">
    <location>
        <position position="214"/>
    </location>
</feature>
<keyword evidence="2" id="KW-1133">Transmembrane helix</keyword>
<comment type="caution">
    <text evidence="3">The sequence shown here is derived from an EMBL/GenBank/DDBJ whole genome shotgun (WGS) entry which is preliminary data.</text>
</comment>
<evidence type="ECO:0000313" key="3">
    <source>
        <dbReference type="EMBL" id="KAK7067648.1"/>
    </source>
</evidence>
<gene>
    <name evidence="3" type="ORF">SK128_022182</name>
</gene>
<keyword evidence="2" id="KW-0472">Membrane</keyword>
<evidence type="ECO:0000256" key="2">
    <source>
        <dbReference type="SAM" id="Phobius"/>
    </source>
</evidence>
<name>A0AAN8WRQ9_HALRR</name>
<keyword evidence="4" id="KW-1185">Reference proteome</keyword>
<dbReference type="Proteomes" id="UP001381693">
    <property type="component" value="Unassembled WGS sequence"/>
</dbReference>
<proteinExistence type="predicted"/>
<keyword evidence="2" id="KW-0812">Transmembrane</keyword>
<dbReference type="AlphaFoldDB" id="A0AAN8WRQ9"/>
<dbReference type="EMBL" id="JAXCGZ010017878">
    <property type="protein sequence ID" value="KAK7067648.1"/>
    <property type="molecule type" value="Genomic_DNA"/>
</dbReference>
<organism evidence="3 4">
    <name type="scientific">Halocaridina rubra</name>
    <name type="common">Hawaiian red shrimp</name>
    <dbReference type="NCBI Taxonomy" id="373956"/>
    <lineage>
        <taxon>Eukaryota</taxon>
        <taxon>Metazoa</taxon>
        <taxon>Ecdysozoa</taxon>
        <taxon>Arthropoda</taxon>
        <taxon>Crustacea</taxon>
        <taxon>Multicrustacea</taxon>
        <taxon>Malacostraca</taxon>
        <taxon>Eumalacostraca</taxon>
        <taxon>Eucarida</taxon>
        <taxon>Decapoda</taxon>
        <taxon>Pleocyemata</taxon>
        <taxon>Caridea</taxon>
        <taxon>Atyoidea</taxon>
        <taxon>Atyidae</taxon>
        <taxon>Halocaridina</taxon>
    </lineage>
</organism>